<dbReference type="AlphaFoldDB" id="K5X089"/>
<reference evidence="2 3" key="1">
    <citation type="journal article" date="2012" name="BMC Genomics">
        <title>Comparative genomics of the white-rot fungi, Phanerochaete carnosa and P. chrysosporium, to elucidate the genetic basis of the distinct wood types they colonize.</title>
        <authorList>
            <person name="Suzuki H."/>
            <person name="MacDonald J."/>
            <person name="Syed K."/>
            <person name="Salamov A."/>
            <person name="Hori C."/>
            <person name="Aerts A."/>
            <person name="Henrissat B."/>
            <person name="Wiebenga A."/>
            <person name="vanKuyk P.A."/>
            <person name="Barry K."/>
            <person name="Lindquist E."/>
            <person name="LaButti K."/>
            <person name="Lapidus A."/>
            <person name="Lucas S."/>
            <person name="Coutinho P."/>
            <person name="Gong Y."/>
            <person name="Samejima M."/>
            <person name="Mahadevan R."/>
            <person name="Abou-Zaid M."/>
            <person name="de Vries R.P."/>
            <person name="Igarashi K."/>
            <person name="Yadav J.S."/>
            <person name="Grigoriev I.V."/>
            <person name="Master E.R."/>
        </authorList>
    </citation>
    <scope>NUCLEOTIDE SEQUENCE [LARGE SCALE GENOMIC DNA]</scope>
    <source>
        <strain evidence="2 3">HHB-10118-sp</strain>
    </source>
</reference>
<proteinExistence type="predicted"/>
<dbReference type="GeneID" id="18910235"/>
<evidence type="ECO:0000313" key="3">
    <source>
        <dbReference type="Proteomes" id="UP000008370"/>
    </source>
</evidence>
<keyword evidence="3" id="KW-1185">Reference proteome</keyword>
<dbReference type="KEGG" id="pco:PHACADRAFT_184865"/>
<evidence type="ECO:0000256" key="1">
    <source>
        <dbReference type="SAM" id="MobiDB-lite"/>
    </source>
</evidence>
<dbReference type="HOGENOM" id="CLU_1349348_0_0_1"/>
<organism evidence="2 3">
    <name type="scientific">Phanerochaete carnosa (strain HHB-10118-sp)</name>
    <name type="common">White-rot fungus</name>
    <name type="synonym">Peniophora carnosa</name>
    <dbReference type="NCBI Taxonomy" id="650164"/>
    <lineage>
        <taxon>Eukaryota</taxon>
        <taxon>Fungi</taxon>
        <taxon>Dikarya</taxon>
        <taxon>Basidiomycota</taxon>
        <taxon>Agaricomycotina</taxon>
        <taxon>Agaricomycetes</taxon>
        <taxon>Polyporales</taxon>
        <taxon>Phanerochaetaceae</taxon>
        <taxon>Phanerochaete</taxon>
    </lineage>
</organism>
<protein>
    <submittedName>
        <fullName evidence="2">Uncharacterized protein</fullName>
    </submittedName>
</protein>
<gene>
    <name evidence="2" type="ORF">PHACADRAFT_184865</name>
</gene>
<dbReference type="RefSeq" id="XP_007396476.1">
    <property type="nucleotide sequence ID" value="XM_007396414.1"/>
</dbReference>
<dbReference type="Proteomes" id="UP000008370">
    <property type="component" value="Unassembled WGS sequence"/>
</dbReference>
<dbReference type="InParanoid" id="K5X089"/>
<name>K5X089_PHACS</name>
<dbReference type="EMBL" id="JH930472">
    <property type="protein sequence ID" value="EKM56182.1"/>
    <property type="molecule type" value="Genomic_DNA"/>
</dbReference>
<evidence type="ECO:0000313" key="2">
    <source>
        <dbReference type="EMBL" id="EKM56182.1"/>
    </source>
</evidence>
<feature type="region of interest" description="Disordered" evidence="1">
    <location>
        <begin position="164"/>
        <end position="191"/>
    </location>
</feature>
<sequence length="203" mass="22959">MSRVPVSLNMPLSFRPELILAKEIAQVLEGRPRRRGNQQQGAYEYGICARFWLLNVNTPFEARFTNLRKCPPNFYTLALEINQVIADVRAGQPMFKHPGWARLLVMDARLPHLPSGGPHFQSTWRMAHFVGDVQHSNNPNLSFSTISCPHRDSPAVMRWTWTEPEMPDRRTDPQASVLSPGRLLSSETSSNATVQEARLASVI</sequence>
<accession>K5X089</accession>